<evidence type="ECO:0000313" key="3">
    <source>
        <dbReference type="Proteomes" id="UP000324133"/>
    </source>
</evidence>
<comment type="caution">
    <text evidence="2">The sequence shown here is derived from an EMBL/GenBank/DDBJ whole genome shotgun (WGS) entry which is preliminary data.</text>
</comment>
<keyword evidence="1" id="KW-1133">Transmembrane helix</keyword>
<feature type="transmembrane region" description="Helical" evidence="1">
    <location>
        <begin position="138"/>
        <end position="156"/>
    </location>
</feature>
<keyword evidence="1" id="KW-0812">Transmembrane</keyword>
<proteinExistence type="predicted"/>
<dbReference type="AlphaFoldDB" id="A0A5B6TBP3"/>
<dbReference type="OrthoDB" id="6021991at2"/>
<name>A0A5B6TBP3_9BACT</name>
<evidence type="ECO:0000256" key="1">
    <source>
        <dbReference type="SAM" id="Phobius"/>
    </source>
</evidence>
<organism evidence="2 3">
    <name type="scientific">Rufibacter hautae</name>
    <dbReference type="NCBI Taxonomy" id="2595005"/>
    <lineage>
        <taxon>Bacteria</taxon>
        <taxon>Pseudomonadati</taxon>
        <taxon>Bacteroidota</taxon>
        <taxon>Cytophagia</taxon>
        <taxon>Cytophagales</taxon>
        <taxon>Hymenobacteraceae</taxon>
        <taxon>Rufibacter</taxon>
    </lineage>
</organism>
<protein>
    <submittedName>
        <fullName evidence="2">Uncharacterized protein</fullName>
    </submittedName>
</protein>
<gene>
    <name evidence="2" type="ORF">FOA19_19230</name>
</gene>
<keyword evidence="1" id="KW-0472">Membrane</keyword>
<dbReference type="RefSeq" id="WP_149092465.1">
    <property type="nucleotide sequence ID" value="NZ_VKKY01000003.1"/>
</dbReference>
<evidence type="ECO:0000313" key="2">
    <source>
        <dbReference type="EMBL" id="KAA3436523.1"/>
    </source>
</evidence>
<dbReference type="EMBL" id="VKKY01000003">
    <property type="protein sequence ID" value="KAA3436523.1"/>
    <property type="molecule type" value="Genomic_DNA"/>
</dbReference>
<sequence length="170" mass="19374">METTPNKYAHIIGWGIDADPKNDPTYPMRNRAGEEEKGYTWTRPTQQPQTVEIFHSIERPDVTAVFGTATPPKGLSGMIRRLAFKKSENDYGHWLPLILADRINVVEGIIEDIASGKFPNIPAEKGMKAEWQHNRGGLLRQLAVTAIIGYGIVAYFRAKKRREREEDYDY</sequence>
<keyword evidence="3" id="KW-1185">Reference proteome</keyword>
<dbReference type="Proteomes" id="UP000324133">
    <property type="component" value="Unassembled WGS sequence"/>
</dbReference>
<accession>A0A5B6TBP3</accession>
<reference evidence="2 3" key="1">
    <citation type="submission" date="2019-07" db="EMBL/GenBank/DDBJ databases">
        <title>Rufibacter sp. nov., isolated from lake sediment.</title>
        <authorList>
            <person name="Qu J.-H."/>
        </authorList>
    </citation>
    <scope>NUCLEOTIDE SEQUENCE [LARGE SCALE GENOMIC DNA]</scope>
    <source>
        <strain evidence="2 3">NBS58-1</strain>
    </source>
</reference>